<evidence type="ECO:0000313" key="4">
    <source>
        <dbReference type="Proteomes" id="UP000192596"/>
    </source>
</evidence>
<dbReference type="PANTHER" id="PTHR12526">
    <property type="entry name" value="GLYCOSYLTRANSFERASE"/>
    <property type="match status" value="1"/>
</dbReference>
<feature type="transmembrane region" description="Helical" evidence="2">
    <location>
        <begin position="971"/>
        <end position="994"/>
    </location>
</feature>
<feature type="region of interest" description="Disordered" evidence="1">
    <location>
        <begin position="1"/>
        <end position="20"/>
    </location>
</feature>
<dbReference type="InParanoid" id="A0A1V8SPD3"/>
<keyword evidence="2" id="KW-1133">Transmembrane helix</keyword>
<feature type="transmembrane region" description="Helical" evidence="2">
    <location>
        <begin position="902"/>
        <end position="928"/>
    </location>
</feature>
<feature type="transmembrane region" description="Helical" evidence="2">
    <location>
        <begin position="1379"/>
        <end position="1399"/>
    </location>
</feature>
<organism evidence="3 4">
    <name type="scientific">Cryoendolithus antarcticus</name>
    <dbReference type="NCBI Taxonomy" id="1507870"/>
    <lineage>
        <taxon>Eukaryota</taxon>
        <taxon>Fungi</taxon>
        <taxon>Dikarya</taxon>
        <taxon>Ascomycota</taxon>
        <taxon>Pezizomycotina</taxon>
        <taxon>Dothideomycetes</taxon>
        <taxon>Dothideomycetidae</taxon>
        <taxon>Cladosporiales</taxon>
        <taxon>Cladosporiaceae</taxon>
        <taxon>Cryoendolithus</taxon>
    </lineage>
</organism>
<feature type="transmembrane region" description="Helical" evidence="2">
    <location>
        <begin position="35"/>
        <end position="61"/>
    </location>
</feature>
<feature type="transmembrane region" description="Helical" evidence="2">
    <location>
        <begin position="1179"/>
        <end position="1200"/>
    </location>
</feature>
<dbReference type="SUPFAM" id="SSF53756">
    <property type="entry name" value="UDP-Glycosyltransferase/glycogen phosphorylase"/>
    <property type="match status" value="1"/>
</dbReference>
<dbReference type="Gene3D" id="3.40.50.2000">
    <property type="entry name" value="Glycogen Phosphorylase B"/>
    <property type="match status" value="1"/>
</dbReference>
<keyword evidence="2" id="KW-0812">Transmembrane</keyword>
<comment type="caution">
    <text evidence="3">The sequence shown here is derived from an EMBL/GenBank/DDBJ whole genome shotgun (WGS) entry which is preliminary data.</text>
</comment>
<feature type="transmembrane region" description="Helical" evidence="2">
    <location>
        <begin position="1030"/>
        <end position="1047"/>
    </location>
</feature>
<dbReference type="Proteomes" id="UP000192596">
    <property type="component" value="Unassembled WGS sequence"/>
</dbReference>
<dbReference type="Pfam" id="PF13692">
    <property type="entry name" value="Glyco_trans_1_4"/>
    <property type="match status" value="1"/>
</dbReference>
<feature type="transmembrane region" description="Helical" evidence="2">
    <location>
        <begin position="1245"/>
        <end position="1264"/>
    </location>
</feature>
<name>A0A1V8SPD3_9PEZI</name>
<sequence length="2844" mass="319608">MATPTDGTAPVTDTTPGNPATGLDAIGWERMTSSWWSIVVAGLALFGVVSSLVYLAVIIVLKIRRRRQNKEQQVQRIPKPVARYFEDVKARTQAYGPVHDSSKAPTSFGAFLGAFSNPPTPSQARLLTRWDLVILDPLQVGALEALSASECSASQRVGRLDVGALAAHDKSSGDADETRVLSMVDQTIATRWKRPTDSQSPFTGILLANWHAEISPLVLNELLKYLKSLNFDVWLETSPPNYLTPTECSTIDLSLVRGIICRNGTILHNGDRRNYFQMADMRRTQRALAKHMSMGGKTLMMWESFDDSIDLHYSIIKRSFNWCRFNTTVSWIGPDSALVDADIAERRTVKGEPLGAMMWLKSNETMAVHDIWRQNDQIQKQPVGHEAMFDSLHAFIPDLSAKLAVTGMDPFVDRESEMVLNGDYDGDIPAQSQKPPFSYSARGEDYTGLGCFQIGLDVTPEDFGELTEGQRRLRDLELLERLKPEQLRGFANKLKTLFEQSNSLELSAYDSTAVRDLVEQLNAATGTDDDTIKIYVGIHSGYHHGTDKQFWGLYDYDSHIGQTEIYLSAKTTDRLGTILHTFLSSRQYTRAQCFMAEIALAEQHETVHERWQLPNRIVKDVEGLTSRELMLLLQRMVFSKDEGCAHLRQQVQACCEHQLVDIPTLAQLREQNTAMFLRNEISAQKLIDNRIAWYKDRGVAHPDAQSALALFLEVESKLANVLINSEADHLAKLETVMLAVIQHGKIDASVDIFAMAIFCAFRRVATEEVYLEILDRNPLPNSHPDQAACFSEMFALGSQCETYFDMTSNVIGRIMADKYQAYYMEHQPPIRDDKSTEVPTAYASTLVDEDPNAATADLPWYYQVTFLGIFAVPALIDILLLTTTGRGLYLSAFMSKVEVSHATAGLMFGLLLTGAFGTWIGHGGSYYLHSMAFPVMNMFVLTRFIAGVCVGLVVALGGFIVISIIHSPYAGFFFAFYLLIMSTYLTLLATLAMYQFPGFMFQSGRVTVVACIPLLAIPPIITRWTGHDNVVYPCVLVGFLSILMYNSRNIVFRWGSWYLSVPVYSDSDIVNWYMKITPAEDLPKGIADLAPTPLPRTAIFVAVQKELALKRWEKSTADEMVQKLAQGYEATCFLMDWYCKYSRTKMPYPYSPTWNLQCKTAIDTLKEMQKGLKLHNAFVHWRAGGNEVWCGVLYFIIALMDKWVSMLSGGKLVGLSGVSVGAGDTTTGKPSGDTGDFRLPVGFGLAYYLIAAVCLDAVATPLWARANKKTSQPISSLAYLKQVAINDAKARRSLYWTNYSKFFFTHTWGIAVCAALMWTFDGTRSGTIMFLSYMGAYTGLLTYQYNRIYTGSLAMGDLMISAFTGLVLGPLLITYHGDFTYSGVVALAVSTWMAAILSLRTADVGWGKFKKQKHEAKAAPSKFYYSALGPDAGFSQRTLLETYDALCALPGEYRFKIDPKTHPGVEVMQILNTQATAEKPEALYVAFPSADRLVSEAASLWASGNITIDLVPARHFLQQEQKIRAVSRLSDGHLHILVLVGLDVSGDEWVADIRRNCKVIAESIVQAAAEARFAFSRDHSNMSELFAVEFNGNDLTLPEGVKRQLEWSASERTRILKSGDDECLRYLLLGVNCDIEWDRLPEKVRTALLKRCCGEQCDINTDQAAWIRNSIKNTGVDLEAHVARCNFGATLAAMTNEYAKAVEADFHYQDRAAPSESEYQRFIAAAMPDVRPSADSGLIVKLMWPVMRIVQSIRFTIKFFVVAIVADPEFQRELDYVITGKPAILRWPARIALNGLWVYCKTMQRAILPIFMFHRREKIHMLQSNMKGIKTSLQKKGKVTVEGLKGPSTGFFKPTGNGEIEFHHYSGRHATQPTALGQLIAVNTYSKRMMLKRREEYQKESVSNIYAYEYAEGSKATGSDLPISRECIKGDRSGHTIQYDERGYLESGSYLKDGNTVEFKLFYRKNARFDDELLRAEFVLAHIKMNVAWCVPPTKNPDKLNKWIPNPKVTEATFQQGEDTYHCTWVYEHRQHPEIITQFNGRPSATPDMITFDWFGVLKKPTNCSFIADNPLFTFRSASSNVITRSLGLSSKIYPVSTSLARTHLWQTWKGTKDIDAVTVRWLDEMSMRADSVLRPYWAGRDLGQLRAAGEYLDSQVDAIIARTDMDPEIASWSSIAYKYSDLCTFGQGGDSRINTRTQESQMQDSDDVLHILAMDTGTWPIEGGGVSACRRDMVNDLKTIRWHVVAESANDYSVPKFQIEKNVQSLSILPLWGLDYLTPIHGIFQDSLDSAAQRRSYDTRDEDIKKHFFPILTSLVKCARAIKFTHAHIEESSRALIDLNNYFQDRHWGDVWMSQTVKEKWQELWLSEDVENARPISQWLDAERPTLAHLDNALDMWHRYLFIFSLPVPERIPDVFQASHHFAGASFGVLCKLKRNCTFHVWDHCISWREVTVFLSSAMSFDAPFVCTSLISLSRMTSTLILHYADVVLPCADFFNPGWEVEIGSQENTLCHRRQYARKIDPVVNGICNMEKFQPIEKIKSKIPTVVMLSHVRFVKDIKNAILAADIIVNEWGFTDYQLDIYGDMEKAPSYSVECKEILASKGLRDHVALKGLGNPSKVLEEAWIFLNSSISEGLPLAMGEAALTGVPVVCTDVGASFRVVTDPVTWKKFSAVVAPNDSYSLAKAQVNVMGLLDEWAEYADGDPPGYKPKLSLHPSKEEVAAIQQRMYDKAPSRRKLGMMGRKNVLDSFSSERYLREHEQMLWVGKLQSPRYLERSRKAVPIFSRWSLKRESDSPSLMARSGRSTPRGGSIRAPSAYSFKIEAASATGAKNARYQRVDAQDMV</sequence>
<keyword evidence="4" id="KW-1185">Reference proteome</keyword>
<feature type="transmembrane region" description="Helical" evidence="2">
    <location>
        <begin position="940"/>
        <end position="965"/>
    </location>
</feature>
<gene>
    <name evidence="3" type="ORF">B0A48_13575</name>
</gene>
<evidence type="ECO:0000256" key="1">
    <source>
        <dbReference type="SAM" id="MobiDB-lite"/>
    </source>
</evidence>
<accession>A0A1V8SPD3</accession>
<feature type="transmembrane region" description="Helical" evidence="2">
    <location>
        <begin position="1302"/>
        <end position="1320"/>
    </location>
</feature>
<proteinExistence type="predicted"/>
<feature type="transmembrane region" description="Helical" evidence="2">
    <location>
        <begin position="860"/>
        <end position="882"/>
    </location>
</feature>
<evidence type="ECO:0000313" key="3">
    <source>
        <dbReference type="EMBL" id="OQO00888.1"/>
    </source>
</evidence>
<dbReference type="PANTHER" id="PTHR12526:SF604">
    <property type="entry name" value="TRANSFERASE, PUTATIVE (AFU_ORTHOLOGUE AFUA_4G14070)-RELATED"/>
    <property type="match status" value="1"/>
</dbReference>
<feature type="transmembrane region" description="Helical" evidence="2">
    <location>
        <begin position="1355"/>
        <end position="1373"/>
    </location>
</feature>
<dbReference type="EMBL" id="NAJO01000033">
    <property type="protein sequence ID" value="OQO00888.1"/>
    <property type="molecule type" value="Genomic_DNA"/>
</dbReference>
<keyword evidence="2" id="KW-0472">Membrane</keyword>
<dbReference type="OrthoDB" id="2582433at2759"/>
<reference evidence="4" key="1">
    <citation type="submission" date="2017-03" db="EMBL/GenBank/DDBJ databases">
        <title>Genomes of endolithic fungi from Antarctica.</title>
        <authorList>
            <person name="Coleine C."/>
            <person name="Masonjones S."/>
            <person name="Stajich J.E."/>
        </authorList>
    </citation>
    <scope>NUCLEOTIDE SEQUENCE [LARGE SCALE GENOMIC DNA]</scope>
    <source>
        <strain evidence="4">CCFEE 5527</strain>
    </source>
</reference>
<evidence type="ECO:0000256" key="2">
    <source>
        <dbReference type="SAM" id="Phobius"/>
    </source>
</evidence>
<dbReference type="STRING" id="1507870.A0A1V8SPD3"/>
<protein>
    <submittedName>
        <fullName evidence="3">Uncharacterized protein</fullName>
    </submittedName>
</protein>